<keyword evidence="2" id="KW-1185">Reference proteome</keyword>
<protein>
    <submittedName>
        <fullName evidence="1">Uncharacterized protein</fullName>
    </submittedName>
</protein>
<sequence length="177" mass="18150">MRRPLFTQNVEEVDGYWMPVGRRTRGPEGFRQCPDGAGHGKRVQGMHVSDWLCCPSLRPLLYKTCARGSPSACGGCGCILTRVCCVHPPPRGGNSRPDQRTYSGGRQGLGAGDAGLPHQRLRPGGPGRVGGTGVPAAAAAPGAPVVPSAPIPKSDLGPDPGSSLIAARSGPGVGGLR</sequence>
<dbReference type="EMBL" id="CM043027">
    <property type="protein sequence ID" value="KAI4588069.1"/>
    <property type="molecule type" value="Genomic_DNA"/>
</dbReference>
<gene>
    <name evidence="1" type="ORF">MJG53_002477</name>
</gene>
<organism evidence="1 2">
    <name type="scientific">Ovis ammon polii x Ovis aries</name>
    <dbReference type="NCBI Taxonomy" id="2918886"/>
    <lineage>
        <taxon>Eukaryota</taxon>
        <taxon>Metazoa</taxon>
        <taxon>Chordata</taxon>
        <taxon>Craniata</taxon>
        <taxon>Vertebrata</taxon>
        <taxon>Euteleostomi</taxon>
        <taxon>Mammalia</taxon>
        <taxon>Eutheria</taxon>
        <taxon>Laurasiatheria</taxon>
        <taxon>Artiodactyla</taxon>
        <taxon>Ruminantia</taxon>
        <taxon>Pecora</taxon>
        <taxon>Bovidae</taxon>
        <taxon>Caprinae</taxon>
        <taxon>Ovis</taxon>
    </lineage>
</organism>
<name>A0ACB9VEX2_9CETA</name>
<evidence type="ECO:0000313" key="1">
    <source>
        <dbReference type="EMBL" id="KAI4588069.1"/>
    </source>
</evidence>
<comment type="caution">
    <text evidence="1">The sequence shown here is derived from an EMBL/GenBank/DDBJ whole genome shotgun (WGS) entry which is preliminary data.</text>
</comment>
<evidence type="ECO:0000313" key="2">
    <source>
        <dbReference type="Proteomes" id="UP001057279"/>
    </source>
</evidence>
<proteinExistence type="predicted"/>
<dbReference type="Proteomes" id="UP001057279">
    <property type="component" value="Linkage Group LG02"/>
</dbReference>
<reference evidence="1" key="1">
    <citation type="submission" date="2022-03" db="EMBL/GenBank/DDBJ databases">
        <title>Genomic analyses of argali, domestic sheep and their hybrids provide insights into chromosomal evolution, heterosis and genetic basis of agronomic traits.</title>
        <authorList>
            <person name="Li M."/>
        </authorList>
    </citation>
    <scope>NUCLEOTIDE SEQUENCE</scope>
    <source>
        <strain evidence="1">F1 hybrid</strain>
    </source>
</reference>
<accession>A0ACB9VEX2</accession>